<dbReference type="AlphaFoldDB" id="A0A1J9Q7B3"/>
<dbReference type="Proteomes" id="UP000242791">
    <property type="component" value="Unassembled WGS sequence"/>
</dbReference>
<comment type="caution">
    <text evidence="1">The sequence shown here is derived from an EMBL/GenBank/DDBJ whole genome shotgun (WGS) entry which is preliminary data.</text>
</comment>
<protein>
    <submittedName>
        <fullName evidence="1">Uncharacterized protein</fullName>
    </submittedName>
</protein>
<evidence type="ECO:0000313" key="1">
    <source>
        <dbReference type="EMBL" id="OJD24646.1"/>
    </source>
</evidence>
<dbReference type="VEuPathDB" id="FungiDB:ACJ73_03993"/>
<name>A0A1J9Q7B3_9EURO</name>
<keyword evidence="2" id="KW-1185">Reference proteome</keyword>
<organism evidence="1 2">
    <name type="scientific">Blastomyces percursus</name>
    <dbReference type="NCBI Taxonomy" id="1658174"/>
    <lineage>
        <taxon>Eukaryota</taxon>
        <taxon>Fungi</taxon>
        <taxon>Dikarya</taxon>
        <taxon>Ascomycota</taxon>
        <taxon>Pezizomycotina</taxon>
        <taxon>Eurotiomycetes</taxon>
        <taxon>Eurotiomycetidae</taxon>
        <taxon>Onygenales</taxon>
        <taxon>Ajellomycetaceae</taxon>
        <taxon>Blastomyces</taxon>
    </lineage>
</organism>
<reference evidence="1 2" key="1">
    <citation type="submission" date="2015-08" db="EMBL/GenBank/DDBJ databases">
        <title>Emmonsia species relationships and genome sequence.</title>
        <authorList>
            <person name="Cuomo C.A."/>
            <person name="Schwartz I.S."/>
            <person name="Kenyon C."/>
            <person name="De Hoog G.S."/>
            <person name="Govender N.P."/>
            <person name="Botha A."/>
            <person name="Moreno L."/>
            <person name="De Vries M."/>
            <person name="Munoz J.F."/>
            <person name="Stielow J.B."/>
        </authorList>
    </citation>
    <scope>NUCLEOTIDE SEQUENCE [LARGE SCALE GENOMIC DNA]</scope>
    <source>
        <strain evidence="1 2">EI222</strain>
    </source>
</reference>
<dbReference type="EMBL" id="LGTZ01000518">
    <property type="protein sequence ID" value="OJD24646.1"/>
    <property type="molecule type" value="Genomic_DNA"/>
</dbReference>
<gene>
    <name evidence="1" type="ORF">ACJ73_03993</name>
</gene>
<sequence>MTLFRDLVKGNEQPIPRSLIELLKECYPSDFTLEIRGSHSEVEVSRHDSQLWETMSKAFDDAVQAQRYTSNESAWSNVARILLRAVMDDKIPRNARPCMFAVREVSS</sequence>
<proteinExistence type="predicted"/>
<evidence type="ECO:0000313" key="2">
    <source>
        <dbReference type="Proteomes" id="UP000242791"/>
    </source>
</evidence>
<accession>A0A1J9Q7B3</accession>